<sequence>MLQVGDAAPDFTMASDKVDEVVLKDLRGSVVVLYFYPKDDTPGCTQESCDFRDQYGAFRDQGVHIFGVSCDDISSHEKFASKFSLPFPLLSDPDASVCNAYGIYKEKNMYGKKFMGIERTTFVIDGDGNITRIYPKVKVGG</sequence>
<dbReference type="FunFam" id="3.40.30.10:FF:000007">
    <property type="entry name" value="Thioredoxin-dependent thiol peroxidase"/>
    <property type="match status" value="1"/>
</dbReference>
<dbReference type="CDD" id="cd03017">
    <property type="entry name" value="PRX_BCP"/>
    <property type="match status" value="1"/>
</dbReference>
<evidence type="ECO:0000256" key="10">
    <source>
        <dbReference type="ARBA" id="ARBA00049091"/>
    </source>
</evidence>
<reference evidence="12" key="1">
    <citation type="submission" date="2018-05" db="EMBL/GenBank/DDBJ databases">
        <authorList>
            <person name="Lanie J.A."/>
            <person name="Ng W.-L."/>
            <person name="Kazmierczak K.M."/>
            <person name="Andrzejewski T.M."/>
            <person name="Davidsen T.M."/>
            <person name="Wayne K.J."/>
            <person name="Tettelin H."/>
            <person name="Glass J.I."/>
            <person name="Rusch D."/>
            <person name="Podicherti R."/>
            <person name="Tsui H.-C.T."/>
            <person name="Winkler M.E."/>
        </authorList>
    </citation>
    <scope>NUCLEOTIDE SEQUENCE</scope>
</reference>
<dbReference type="InterPro" id="IPR000866">
    <property type="entry name" value="AhpC/TSA"/>
</dbReference>
<evidence type="ECO:0000256" key="2">
    <source>
        <dbReference type="ARBA" id="ARBA00013017"/>
    </source>
</evidence>
<evidence type="ECO:0000256" key="4">
    <source>
        <dbReference type="ARBA" id="ARBA00022862"/>
    </source>
</evidence>
<feature type="domain" description="Thioredoxin" evidence="11">
    <location>
        <begin position="2"/>
        <end position="141"/>
    </location>
</feature>
<dbReference type="AlphaFoldDB" id="A0A382FDL4"/>
<accession>A0A382FDL4</accession>
<evidence type="ECO:0000256" key="5">
    <source>
        <dbReference type="ARBA" id="ARBA00023002"/>
    </source>
</evidence>
<protein>
    <recommendedName>
        <fullName evidence="2">thioredoxin-dependent peroxiredoxin</fullName>
        <ecNumber evidence="2">1.11.1.24</ecNumber>
    </recommendedName>
    <alternativeName>
        <fullName evidence="8">Thioredoxin peroxidase</fullName>
    </alternativeName>
</protein>
<keyword evidence="5" id="KW-0560">Oxidoreductase</keyword>
<dbReference type="PANTHER" id="PTHR42801">
    <property type="entry name" value="THIOREDOXIN-DEPENDENT PEROXIDE REDUCTASE"/>
    <property type="match status" value="1"/>
</dbReference>
<evidence type="ECO:0000256" key="3">
    <source>
        <dbReference type="ARBA" id="ARBA00022559"/>
    </source>
</evidence>
<comment type="similarity">
    <text evidence="9">Belongs to the peroxiredoxin family. BCP/PrxQ subfamily.</text>
</comment>
<dbReference type="EC" id="1.11.1.24" evidence="2"/>
<dbReference type="PROSITE" id="PS51352">
    <property type="entry name" value="THIOREDOXIN_2"/>
    <property type="match status" value="1"/>
</dbReference>
<proteinExistence type="inferred from homology"/>
<evidence type="ECO:0000259" key="11">
    <source>
        <dbReference type="PROSITE" id="PS51352"/>
    </source>
</evidence>
<evidence type="ECO:0000256" key="9">
    <source>
        <dbReference type="ARBA" id="ARBA00038489"/>
    </source>
</evidence>
<dbReference type="GO" id="GO:0005737">
    <property type="term" value="C:cytoplasm"/>
    <property type="evidence" value="ECO:0007669"/>
    <property type="project" value="TreeGrafter"/>
</dbReference>
<keyword evidence="6" id="KW-1015">Disulfide bond</keyword>
<dbReference type="PIRSF" id="PIRSF000239">
    <property type="entry name" value="AHPC"/>
    <property type="match status" value="1"/>
</dbReference>
<comment type="subunit">
    <text evidence="1">Monomer.</text>
</comment>
<evidence type="ECO:0000256" key="6">
    <source>
        <dbReference type="ARBA" id="ARBA00023157"/>
    </source>
</evidence>
<evidence type="ECO:0000256" key="8">
    <source>
        <dbReference type="ARBA" id="ARBA00032824"/>
    </source>
</evidence>
<dbReference type="GO" id="GO:0034599">
    <property type="term" value="P:cellular response to oxidative stress"/>
    <property type="evidence" value="ECO:0007669"/>
    <property type="project" value="TreeGrafter"/>
</dbReference>
<dbReference type="SUPFAM" id="SSF52833">
    <property type="entry name" value="Thioredoxin-like"/>
    <property type="match status" value="1"/>
</dbReference>
<evidence type="ECO:0000256" key="7">
    <source>
        <dbReference type="ARBA" id="ARBA00023284"/>
    </source>
</evidence>
<comment type="catalytic activity">
    <reaction evidence="10">
        <text>a hydroperoxide + [thioredoxin]-dithiol = an alcohol + [thioredoxin]-disulfide + H2O</text>
        <dbReference type="Rhea" id="RHEA:62620"/>
        <dbReference type="Rhea" id="RHEA-COMP:10698"/>
        <dbReference type="Rhea" id="RHEA-COMP:10700"/>
        <dbReference type="ChEBI" id="CHEBI:15377"/>
        <dbReference type="ChEBI" id="CHEBI:29950"/>
        <dbReference type="ChEBI" id="CHEBI:30879"/>
        <dbReference type="ChEBI" id="CHEBI:35924"/>
        <dbReference type="ChEBI" id="CHEBI:50058"/>
        <dbReference type="EC" id="1.11.1.24"/>
    </reaction>
</comment>
<organism evidence="12">
    <name type="scientific">marine metagenome</name>
    <dbReference type="NCBI Taxonomy" id="408172"/>
    <lineage>
        <taxon>unclassified sequences</taxon>
        <taxon>metagenomes</taxon>
        <taxon>ecological metagenomes</taxon>
    </lineage>
</organism>
<dbReference type="InterPro" id="IPR050924">
    <property type="entry name" value="Peroxiredoxin_BCP/PrxQ"/>
</dbReference>
<dbReference type="PANTHER" id="PTHR42801:SF4">
    <property type="entry name" value="AHPC_TSA FAMILY PROTEIN"/>
    <property type="match status" value="1"/>
</dbReference>
<feature type="non-terminal residue" evidence="12">
    <location>
        <position position="141"/>
    </location>
</feature>
<dbReference type="InterPro" id="IPR036249">
    <property type="entry name" value="Thioredoxin-like_sf"/>
</dbReference>
<keyword evidence="3" id="KW-0575">Peroxidase</keyword>
<name>A0A382FDL4_9ZZZZ</name>
<keyword evidence="4" id="KW-0049">Antioxidant</keyword>
<dbReference type="GO" id="GO:0008379">
    <property type="term" value="F:thioredoxin peroxidase activity"/>
    <property type="evidence" value="ECO:0007669"/>
    <property type="project" value="TreeGrafter"/>
</dbReference>
<dbReference type="GO" id="GO:0045454">
    <property type="term" value="P:cell redox homeostasis"/>
    <property type="evidence" value="ECO:0007669"/>
    <property type="project" value="TreeGrafter"/>
</dbReference>
<gene>
    <name evidence="12" type="ORF">METZ01_LOCUS213639</name>
</gene>
<dbReference type="InterPro" id="IPR024706">
    <property type="entry name" value="Peroxiredoxin_AhpC-typ"/>
</dbReference>
<dbReference type="InterPro" id="IPR013766">
    <property type="entry name" value="Thioredoxin_domain"/>
</dbReference>
<evidence type="ECO:0000256" key="1">
    <source>
        <dbReference type="ARBA" id="ARBA00011245"/>
    </source>
</evidence>
<keyword evidence="7" id="KW-0676">Redox-active center</keyword>
<evidence type="ECO:0000313" key="12">
    <source>
        <dbReference type="EMBL" id="SVB60785.1"/>
    </source>
</evidence>
<dbReference type="Pfam" id="PF00578">
    <property type="entry name" value="AhpC-TSA"/>
    <property type="match status" value="1"/>
</dbReference>
<dbReference type="EMBL" id="UINC01049245">
    <property type="protein sequence ID" value="SVB60785.1"/>
    <property type="molecule type" value="Genomic_DNA"/>
</dbReference>
<dbReference type="Gene3D" id="3.40.30.10">
    <property type="entry name" value="Glutaredoxin"/>
    <property type="match status" value="1"/>
</dbReference>